<organism evidence="3 4">
    <name type="scientific">Corynebacterium camporealensis</name>
    <dbReference type="NCBI Taxonomy" id="161896"/>
    <lineage>
        <taxon>Bacteria</taxon>
        <taxon>Bacillati</taxon>
        <taxon>Actinomycetota</taxon>
        <taxon>Actinomycetes</taxon>
        <taxon>Mycobacteriales</taxon>
        <taxon>Corynebacteriaceae</taxon>
        <taxon>Corynebacterium</taxon>
    </lineage>
</organism>
<evidence type="ECO:0000313" key="3">
    <source>
        <dbReference type="EMBL" id="AKE38537.1"/>
    </source>
</evidence>
<dbReference type="Gene3D" id="3.40.50.12780">
    <property type="entry name" value="N-terminal domain of ligase-like"/>
    <property type="match status" value="1"/>
</dbReference>
<keyword evidence="4" id="KW-1185">Reference proteome</keyword>
<dbReference type="SUPFAM" id="SSF56801">
    <property type="entry name" value="Acetyl-CoA synthetase-like"/>
    <property type="match status" value="1"/>
</dbReference>
<evidence type="ECO:0000256" key="1">
    <source>
        <dbReference type="ARBA" id="ARBA00006432"/>
    </source>
</evidence>
<dbReference type="PANTHER" id="PTHR43201">
    <property type="entry name" value="ACYL-COA SYNTHETASE"/>
    <property type="match status" value="1"/>
</dbReference>
<accession>A0A0F6QV02</accession>
<dbReference type="EC" id="6.2.1.3" evidence="3"/>
<dbReference type="InterPro" id="IPR020845">
    <property type="entry name" value="AMP-binding_CS"/>
</dbReference>
<dbReference type="Gene3D" id="3.30.300.30">
    <property type="match status" value="1"/>
</dbReference>
<dbReference type="KEGG" id="ccj:UL81_02780"/>
<dbReference type="PANTHER" id="PTHR43201:SF5">
    <property type="entry name" value="MEDIUM-CHAIN ACYL-COA LIGASE ACSF2, MITOCHONDRIAL"/>
    <property type="match status" value="1"/>
</dbReference>
<keyword evidence="2 3" id="KW-0436">Ligase</keyword>
<sequence>MNKIVEKNCSTFEYREEPLVRYLEDIAEQDPQKEAILFYGSSFSYKWLNETAELLALRLAMEGVRKGDVIAAYMQNCPQFVATYFAAQKLGAVISPCNPMLKSKELKYQLEDLEAVALIASSELVHEFEALDSTSVRTLIVTSFDDVLDLETHSSEYRFAPPARYEPKAAHLTWQEAVSHNSEAESYREHLCPDVHFSEDVSLIIYTSGTSGLPKGAMLSYRNCTFKANCVAANFEYTSGDRVSATMPIFHVAGMVVGMTAVISVGATMVLQARFDAEDFVDLAVRHGMTFSYTTPPINAAILSTGRGKELSILRQSIGTSFGSQITESLSDEWEAATGQKFYEFAYGMSETHTADTMTPPGGIVWGSTGLPTFCTDIQISDPEDRSRILGPNELGEISIKSPAVFLGYKGKPDATDAAMVDGRYYTGDMGRIDENGYLFFDGRFKEMIKSNGYSVFPEEVEKYLQDHPAVKQAVAIGVPDRVRGESVKAFIVLREDASSSVTEDDIVQWARDNMAAYKYPRLVEFIDKVPETATGKMLRAKLREA</sequence>
<dbReference type="InterPro" id="IPR025110">
    <property type="entry name" value="AMP-bd_C"/>
</dbReference>
<dbReference type="PATRIC" id="fig|161896.4.peg.547"/>
<evidence type="ECO:0000313" key="4">
    <source>
        <dbReference type="Proteomes" id="UP000033566"/>
    </source>
</evidence>
<dbReference type="Pfam" id="PF00501">
    <property type="entry name" value="AMP-binding"/>
    <property type="match status" value="1"/>
</dbReference>
<evidence type="ECO:0000256" key="2">
    <source>
        <dbReference type="ARBA" id="ARBA00022598"/>
    </source>
</evidence>
<dbReference type="EMBL" id="CP011311">
    <property type="protein sequence ID" value="AKE38537.1"/>
    <property type="molecule type" value="Genomic_DNA"/>
</dbReference>
<reference evidence="3 4" key="1">
    <citation type="journal article" date="2015" name="Genome Announc.">
        <title>Complete Genome Sequence of Corynebacterium camporealensis DSM 44610, Isolated from the Milk of a Manchega Sheep with Subclinical Mastitis.</title>
        <authorList>
            <person name="Ruckert C."/>
            <person name="Albersmeier A."/>
            <person name="Winkler A."/>
            <person name="Tauch A."/>
        </authorList>
    </citation>
    <scope>NUCLEOTIDE SEQUENCE [LARGE SCALE GENOMIC DNA]</scope>
    <source>
        <strain evidence="3 4">DSM 44610</strain>
    </source>
</reference>
<dbReference type="InterPro" id="IPR042099">
    <property type="entry name" value="ANL_N_sf"/>
</dbReference>
<dbReference type="PROSITE" id="PS00455">
    <property type="entry name" value="AMP_BINDING"/>
    <property type="match status" value="1"/>
</dbReference>
<dbReference type="GO" id="GO:0004467">
    <property type="term" value="F:long-chain fatty acid-CoA ligase activity"/>
    <property type="evidence" value="ECO:0007669"/>
    <property type="project" value="UniProtKB-EC"/>
</dbReference>
<dbReference type="InterPro" id="IPR045851">
    <property type="entry name" value="AMP-bd_C_sf"/>
</dbReference>
<dbReference type="HOGENOM" id="CLU_000022_59_7_11"/>
<dbReference type="AlphaFoldDB" id="A0A0F6QV02"/>
<proteinExistence type="inferred from homology"/>
<dbReference type="InterPro" id="IPR000873">
    <property type="entry name" value="AMP-dep_synth/lig_dom"/>
</dbReference>
<gene>
    <name evidence="3" type="ORF">UL81_02780</name>
</gene>
<dbReference type="STRING" id="161896.UL81_02780"/>
<comment type="similarity">
    <text evidence="1">Belongs to the ATP-dependent AMP-binding enzyme family.</text>
</comment>
<dbReference type="OrthoDB" id="9803968at2"/>
<protein>
    <submittedName>
        <fullName evidence="3">Acyl-CoA synthetase (AMP-forming)/AMP-acid ligase II</fullName>
        <ecNumber evidence="3">6.2.1.3</ecNumber>
    </submittedName>
</protein>
<dbReference type="GO" id="GO:0031956">
    <property type="term" value="F:medium-chain fatty acid-CoA ligase activity"/>
    <property type="evidence" value="ECO:0007669"/>
    <property type="project" value="TreeGrafter"/>
</dbReference>
<name>A0A0F6QV02_9CORY</name>
<dbReference type="Proteomes" id="UP000033566">
    <property type="component" value="Chromosome"/>
</dbReference>
<dbReference type="Pfam" id="PF13193">
    <property type="entry name" value="AMP-binding_C"/>
    <property type="match status" value="1"/>
</dbReference>
<dbReference type="RefSeq" id="WP_035106800.1">
    <property type="nucleotide sequence ID" value="NZ_CP011311.1"/>
</dbReference>